<dbReference type="Gene3D" id="3.30.70.1230">
    <property type="entry name" value="Nucleotide cyclase"/>
    <property type="match status" value="1"/>
</dbReference>
<dbReference type="SUPFAM" id="SSF55073">
    <property type="entry name" value="Nucleotide cyclase"/>
    <property type="match status" value="1"/>
</dbReference>
<protein>
    <submittedName>
        <fullName evidence="1">Uncharacterized protein</fullName>
    </submittedName>
</protein>
<accession>A0A9X2MVL0</accession>
<dbReference type="AlphaFoldDB" id="A0A9X2MVL0"/>
<dbReference type="RefSeq" id="WP_257452483.1">
    <property type="nucleotide sequence ID" value="NZ_JANIPJ010000032.1"/>
</dbReference>
<sequence length="240" mass="27743">MENSISKNSTIAFLDILGFRQMIQSQSHERMMRIYDMKISRNMDAINKIREVNPNLNYSNINYLNLSDSIILWVDGNDALSMFFLITSVRDLMVSFLKNGMPLRGGIATGQLAVRNNNAGHMNVIGLGLTKAYELEENQQWSGCIISNQCIEILKEDIEWFNALIDFKFIVEYEVPKKSGTVDKNFVINWCNADELKNYHKGHLRDRFQDHGKPINNWAARVKYDNTLSFFKAHKPKKNL</sequence>
<keyword evidence="2" id="KW-1185">Reference proteome</keyword>
<evidence type="ECO:0000313" key="2">
    <source>
        <dbReference type="Proteomes" id="UP001141950"/>
    </source>
</evidence>
<dbReference type="Proteomes" id="UP001141950">
    <property type="component" value="Unassembled WGS sequence"/>
</dbReference>
<dbReference type="EMBL" id="JANIPJ010000032">
    <property type="protein sequence ID" value="MCR2807729.1"/>
    <property type="molecule type" value="Genomic_DNA"/>
</dbReference>
<comment type="caution">
    <text evidence="1">The sequence shown here is derived from an EMBL/GenBank/DDBJ whole genome shotgun (WGS) entry which is preliminary data.</text>
</comment>
<evidence type="ECO:0000313" key="1">
    <source>
        <dbReference type="EMBL" id="MCR2807729.1"/>
    </source>
</evidence>
<organism evidence="1 2">
    <name type="scientific">Paenibacillus soyae</name>
    <dbReference type="NCBI Taxonomy" id="2969249"/>
    <lineage>
        <taxon>Bacteria</taxon>
        <taxon>Bacillati</taxon>
        <taxon>Bacillota</taxon>
        <taxon>Bacilli</taxon>
        <taxon>Bacillales</taxon>
        <taxon>Paenibacillaceae</taxon>
        <taxon>Paenibacillus</taxon>
    </lineage>
</organism>
<proteinExistence type="predicted"/>
<reference evidence="1" key="1">
    <citation type="submission" date="2022-08" db="EMBL/GenBank/DDBJ databases">
        <title>The genomic sequence of strain Paenibacillus sp. SCIV0701.</title>
        <authorList>
            <person name="Zhao H."/>
        </authorList>
    </citation>
    <scope>NUCLEOTIDE SEQUENCE</scope>
    <source>
        <strain evidence="1">SCIV0701</strain>
    </source>
</reference>
<gene>
    <name evidence="1" type="ORF">NQZ67_27940</name>
</gene>
<dbReference type="InterPro" id="IPR029787">
    <property type="entry name" value="Nucleotide_cyclase"/>
</dbReference>
<name>A0A9X2MVL0_9BACL</name>